<keyword evidence="13" id="KW-1185">Reference proteome</keyword>
<dbReference type="Pfam" id="PF00072">
    <property type="entry name" value="Response_reg"/>
    <property type="match status" value="1"/>
</dbReference>
<keyword evidence="5 9" id="KW-0238">DNA-binding</keyword>
<evidence type="ECO:0000256" key="2">
    <source>
        <dbReference type="ARBA" id="ARBA00022553"/>
    </source>
</evidence>
<evidence type="ECO:0000256" key="6">
    <source>
        <dbReference type="ARBA" id="ARBA00023163"/>
    </source>
</evidence>
<dbReference type="PANTHER" id="PTHR48111:SF1">
    <property type="entry name" value="TWO-COMPONENT RESPONSE REGULATOR ORR33"/>
    <property type="match status" value="1"/>
</dbReference>
<evidence type="ECO:0000259" key="10">
    <source>
        <dbReference type="PROSITE" id="PS50110"/>
    </source>
</evidence>
<name>A0ABS2GKZ2_9FIRM</name>
<gene>
    <name evidence="12" type="ORF">H9X81_03445</name>
</gene>
<feature type="DNA-binding region" description="OmpR/PhoB-type" evidence="9">
    <location>
        <begin position="129"/>
        <end position="228"/>
    </location>
</feature>
<dbReference type="InterPro" id="IPR001867">
    <property type="entry name" value="OmpR/PhoB-type_DNA-bd"/>
</dbReference>
<evidence type="ECO:0000256" key="1">
    <source>
        <dbReference type="ARBA" id="ARBA00018672"/>
    </source>
</evidence>
<dbReference type="Gene3D" id="3.40.50.2300">
    <property type="match status" value="1"/>
</dbReference>
<evidence type="ECO:0000259" key="11">
    <source>
        <dbReference type="PROSITE" id="PS51755"/>
    </source>
</evidence>
<protein>
    <recommendedName>
        <fullName evidence="1">Stage 0 sporulation protein A homolog</fullName>
    </recommendedName>
</protein>
<dbReference type="Proteomes" id="UP000724149">
    <property type="component" value="Unassembled WGS sequence"/>
</dbReference>
<dbReference type="Gene3D" id="1.10.10.10">
    <property type="entry name" value="Winged helix-like DNA-binding domain superfamily/Winged helix DNA-binding domain"/>
    <property type="match status" value="1"/>
</dbReference>
<feature type="domain" description="OmpR/PhoB-type" evidence="11">
    <location>
        <begin position="129"/>
        <end position="228"/>
    </location>
</feature>
<evidence type="ECO:0000256" key="9">
    <source>
        <dbReference type="PROSITE-ProRule" id="PRU01091"/>
    </source>
</evidence>
<evidence type="ECO:0000256" key="4">
    <source>
        <dbReference type="ARBA" id="ARBA00023015"/>
    </source>
</evidence>
<dbReference type="PROSITE" id="PS50110">
    <property type="entry name" value="RESPONSE_REGULATORY"/>
    <property type="match status" value="1"/>
</dbReference>
<dbReference type="SMART" id="SM00448">
    <property type="entry name" value="REC"/>
    <property type="match status" value="1"/>
</dbReference>
<dbReference type="InterPro" id="IPR011006">
    <property type="entry name" value="CheY-like_superfamily"/>
</dbReference>
<dbReference type="Gene3D" id="6.10.250.690">
    <property type="match status" value="1"/>
</dbReference>
<dbReference type="Pfam" id="PF00486">
    <property type="entry name" value="Trans_reg_C"/>
    <property type="match status" value="1"/>
</dbReference>
<feature type="modified residue" description="4-aspartylphosphate" evidence="8">
    <location>
        <position position="53"/>
    </location>
</feature>
<dbReference type="SMART" id="SM00862">
    <property type="entry name" value="Trans_reg_C"/>
    <property type="match status" value="1"/>
</dbReference>
<dbReference type="RefSeq" id="WP_177504108.1">
    <property type="nucleotide sequence ID" value="NZ_JACSNR010000002.1"/>
</dbReference>
<keyword evidence="4" id="KW-0805">Transcription regulation</keyword>
<proteinExistence type="predicted"/>
<dbReference type="SUPFAM" id="SSF46894">
    <property type="entry name" value="C-terminal effector domain of the bipartite response regulators"/>
    <property type="match status" value="1"/>
</dbReference>
<dbReference type="EMBL" id="JACSNR010000002">
    <property type="protein sequence ID" value="MBM6922748.1"/>
    <property type="molecule type" value="Genomic_DNA"/>
</dbReference>
<keyword evidence="2 8" id="KW-0597">Phosphoprotein</keyword>
<keyword evidence="3" id="KW-0902">Two-component regulatory system</keyword>
<reference evidence="12 13" key="1">
    <citation type="journal article" date="2021" name="Sci. Rep.">
        <title>The distribution of antibiotic resistance genes in chicken gut microbiota commensals.</title>
        <authorList>
            <person name="Juricova H."/>
            <person name="Matiasovicova J."/>
            <person name="Kubasova T."/>
            <person name="Cejkova D."/>
            <person name="Rychlik I."/>
        </authorList>
    </citation>
    <scope>NUCLEOTIDE SEQUENCE [LARGE SCALE GENOMIC DNA]</scope>
    <source>
        <strain evidence="12 13">An564</strain>
    </source>
</reference>
<dbReference type="CDD" id="cd00383">
    <property type="entry name" value="trans_reg_C"/>
    <property type="match status" value="1"/>
</dbReference>
<evidence type="ECO:0000256" key="8">
    <source>
        <dbReference type="PROSITE-ProRule" id="PRU00169"/>
    </source>
</evidence>
<comment type="caution">
    <text evidence="12">The sequence shown here is derived from an EMBL/GenBank/DDBJ whole genome shotgun (WGS) entry which is preliminary data.</text>
</comment>
<accession>A0ABS2GKZ2</accession>
<organism evidence="12 13">
    <name type="scientific">Hydrogenoanaerobacterium saccharovorans</name>
    <dbReference type="NCBI Taxonomy" id="474960"/>
    <lineage>
        <taxon>Bacteria</taxon>
        <taxon>Bacillati</taxon>
        <taxon>Bacillota</taxon>
        <taxon>Clostridia</taxon>
        <taxon>Eubacteriales</taxon>
        <taxon>Oscillospiraceae</taxon>
        <taxon>Hydrogenoanaerobacterium</taxon>
    </lineage>
</organism>
<dbReference type="SUPFAM" id="SSF52172">
    <property type="entry name" value="CheY-like"/>
    <property type="match status" value="1"/>
</dbReference>
<feature type="domain" description="Response regulatory" evidence="10">
    <location>
        <begin position="4"/>
        <end position="120"/>
    </location>
</feature>
<dbReference type="InterPro" id="IPR039420">
    <property type="entry name" value="WalR-like"/>
</dbReference>
<dbReference type="InterPro" id="IPR016032">
    <property type="entry name" value="Sig_transdc_resp-reg_C-effctor"/>
</dbReference>
<dbReference type="PROSITE" id="PS51755">
    <property type="entry name" value="OMPR_PHOB"/>
    <property type="match status" value="1"/>
</dbReference>
<evidence type="ECO:0000256" key="7">
    <source>
        <dbReference type="ARBA" id="ARBA00024867"/>
    </source>
</evidence>
<evidence type="ECO:0000256" key="3">
    <source>
        <dbReference type="ARBA" id="ARBA00023012"/>
    </source>
</evidence>
<sequence length="228" mass="26261">MSSRIYAAEDDDNIREILRCTLESYGYEVEVFESAAPMLERMRQQLPDLVLMDIMMPEMDGMEALRRMKESAQTREVPVIFLTAKSSEVDKVRGLDLGAEDYITKPFGLLELAARVRAALRRQPAEHRQHRLTGGDLVIDLDNHEVTQSGRHLDLTLKEYELLRILLSNSSRVVPRDELLGEIWGFDFVGETRTLDMHIKTLRAKLHDDVENPRYIKTIRSVGYKFIG</sequence>
<dbReference type="CDD" id="cd17574">
    <property type="entry name" value="REC_OmpR"/>
    <property type="match status" value="1"/>
</dbReference>
<evidence type="ECO:0000313" key="12">
    <source>
        <dbReference type="EMBL" id="MBM6922748.1"/>
    </source>
</evidence>
<dbReference type="InterPro" id="IPR036388">
    <property type="entry name" value="WH-like_DNA-bd_sf"/>
</dbReference>
<dbReference type="PANTHER" id="PTHR48111">
    <property type="entry name" value="REGULATOR OF RPOS"/>
    <property type="match status" value="1"/>
</dbReference>
<dbReference type="InterPro" id="IPR001789">
    <property type="entry name" value="Sig_transdc_resp-reg_receiver"/>
</dbReference>
<evidence type="ECO:0000256" key="5">
    <source>
        <dbReference type="ARBA" id="ARBA00023125"/>
    </source>
</evidence>
<keyword evidence="6" id="KW-0804">Transcription</keyword>
<comment type="function">
    <text evidence="7">May play the central regulatory role in sporulation. It may be an element of the effector pathway responsible for the activation of sporulation genes in response to nutritional stress. Spo0A may act in concert with spo0H (a sigma factor) to control the expression of some genes that are critical to the sporulation process.</text>
</comment>
<evidence type="ECO:0000313" key="13">
    <source>
        <dbReference type="Proteomes" id="UP000724149"/>
    </source>
</evidence>